<dbReference type="InterPro" id="IPR014574">
    <property type="entry name" value="UCP032908"/>
</dbReference>
<protein>
    <submittedName>
        <fullName evidence="4">DUF5808 domain-containing protein</fullName>
    </submittedName>
</protein>
<keyword evidence="1" id="KW-0812">Transmembrane</keyword>
<sequence>MMELSLYIIFALIVIIASITPYITRKTESFGVSIPSDYYHHPIPSRFRKHYFSQSFILGIVFTILFLFIEGEMGTDRFVIVYTVGIFMYLILTFFVYYRYHRQMKQLKEKENWKEKKKEVVAVDIQFYKKKKTYSNIWFIIPLIITIATAVWLLIRFEDIPEKIPMQYNLDGEVVNWMEKSVGTILLFPLIQFFLIGLFLFINIVIERSKQQTDPANPKDSIQKNMIFRKRWSLFTIVSSTALVLIFSIPPISFLYPIDSQILFVITMAITISIVIGALLLAVTTGQGGSRIKSVNGGTEEFMNRDDDRYWKLGQFYFNPEDPAVWVEKRFGVGWTVNFARPIAWIILILIVAVPILITILLV</sequence>
<dbReference type="Proteomes" id="UP001164726">
    <property type="component" value="Chromosome"/>
</dbReference>
<feature type="transmembrane region" description="Helical" evidence="1">
    <location>
        <begin position="232"/>
        <end position="256"/>
    </location>
</feature>
<accession>A0A9E8M085</accession>
<organism evidence="4 5">
    <name type="scientific">Fervidibacillus halotolerans</name>
    <dbReference type="NCBI Taxonomy" id="2980027"/>
    <lineage>
        <taxon>Bacteria</taxon>
        <taxon>Bacillati</taxon>
        <taxon>Bacillota</taxon>
        <taxon>Bacilli</taxon>
        <taxon>Bacillales</taxon>
        <taxon>Bacillaceae</taxon>
        <taxon>Fervidibacillus</taxon>
    </lineage>
</organism>
<dbReference type="PANTHER" id="PTHR37810">
    <property type="entry name" value="IMMUNITY PROTEIN SDPI"/>
    <property type="match status" value="1"/>
</dbReference>
<feature type="domain" description="DUF5808" evidence="3">
    <location>
        <begin position="320"/>
        <end position="345"/>
    </location>
</feature>
<dbReference type="RefSeq" id="WP_275420371.1">
    <property type="nucleotide sequence ID" value="NZ_CP106877.1"/>
</dbReference>
<feature type="transmembrane region" description="Helical" evidence="1">
    <location>
        <begin position="185"/>
        <end position="206"/>
    </location>
</feature>
<feature type="transmembrane region" description="Helical" evidence="1">
    <location>
        <begin position="137"/>
        <end position="155"/>
    </location>
</feature>
<keyword evidence="5" id="KW-1185">Reference proteome</keyword>
<evidence type="ECO:0000313" key="4">
    <source>
        <dbReference type="EMBL" id="WAA12236.1"/>
    </source>
</evidence>
<evidence type="ECO:0000259" key="2">
    <source>
        <dbReference type="Pfam" id="PF07853"/>
    </source>
</evidence>
<evidence type="ECO:0000256" key="1">
    <source>
        <dbReference type="SAM" id="Phobius"/>
    </source>
</evidence>
<feature type="transmembrane region" description="Helical" evidence="1">
    <location>
        <begin position="6"/>
        <end position="24"/>
    </location>
</feature>
<feature type="transmembrane region" description="Helical" evidence="1">
    <location>
        <begin position="343"/>
        <end position="362"/>
    </location>
</feature>
<dbReference type="Pfam" id="PF07853">
    <property type="entry name" value="DUF1648"/>
    <property type="match status" value="1"/>
</dbReference>
<feature type="transmembrane region" description="Helical" evidence="1">
    <location>
        <begin position="51"/>
        <end position="69"/>
    </location>
</feature>
<dbReference type="GO" id="GO:0009636">
    <property type="term" value="P:response to toxic substance"/>
    <property type="evidence" value="ECO:0007669"/>
    <property type="project" value="TreeGrafter"/>
</dbReference>
<evidence type="ECO:0000313" key="5">
    <source>
        <dbReference type="Proteomes" id="UP001164726"/>
    </source>
</evidence>
<dbReference type="InterPro" id="IPR043831">
    <property type="entry name" value="DUF5808"/>
</dbReference>
<dbReference type="EMBL" id="CP106877">
    <property type="protein sequence ID" value="WAA12236.1"/>
    <property type="molecule type" value="Genomic_DNA"/>
</dbReference>
<dbReference type="PANTHER" id="PTHR37810:SF9">
    <property type="entry name" value="MEMBRANE PROTEIN"/>
    <property type="match status" value="1"/>
</dbReference>
<dbReference type="PIRSF" id="PIRSF032908">
    <property type="entry name" value="UCP032908"/>
    <property type="match status" value="1"/>
</dbReference>
<feature type="domain" description="DUF1648" evidence="2">
    <location>
        <begin position="144"/>
        <end position="192"/>
    </location>
</feature>
<dbReference type="AlphaFoldDB" id="A0A9E8M085"/>
<dbReference type="InterPro" id="IPR012867">
    <property type="entry name" value="DUF1648"/>
</dbReference>
<evidence type="ECO:0000259" key="3">
    <source>
        <dbReference type="Pfam" id="PF19124"/>
    </source>
</evidence>
<keyword evidence="1" id="KW-0472">Membrane</keyword>
<name>A0A9E8M085_9BACI</name>
<reference evidence="4" key="1">
    <citation type="submission" date="2022-09" db="EMBL/GenBank/DDBJ databases">
        <title>Complete Genomes of Fervidibacillus albus and Fervidibacillus halotolerans isolated from tidal flat sediments.</title>
        <authorList>
            <person name="Kwon K.K."/>
            <person name="Yang S.-H."/>
            <person name="Park M.J."/>
            <person name="Oh H.-M."/>
        </authorList>
    </citation>
    <scope>NUCLEOTIDE SEQUENCE</scope>
    <source>
        <strain evidence="4">MEBiC13594</strain>
    </source>
</reference>
<keyword evidence="1" id="KW-1133">Transmembrane helix</keyword>
<proteinExistence type="predicted"/>
<feature type="transmembrane region" description="Helical" evidence="1">
    <location>
        <begin position="81"/>
        <end position="100"/>
    </location>
</feature>
<dbReference type="KEGG" id="fhl:OE105_11785"/>
<dbReference type="Pfam" id="PF19124">
    <property type="entry name" value="DUF5808"/>
    <property type="match status" value="1"/>
</dbReference>
<gene>
    <name evidence="4" type="ORF">OE105_11785</name>
</gene>
<feature type="transmembrane region" description="Helical" evidence="1">
    <location>
        <begin position="262"/>
        <end position="283"/>
    </location>
</feature>